<dbReference type="AlphaFoldDB" id="A0AA88M4P8"/>
<keyword evidence="3" id="KW-1185">Reference proteome</keyword>
<dbReference type="EMBL" id="JAUPFM010000014">
    <property type="protein sequence ID" value="KAK2830536.1"/>
    <property type="molecule type" value="Genomic_DNA"/>
</dbReference>
<protein>
    <submittedName>
        <fullName evidence="2">Uncharacterized protein</fullName>
    </submittedName>
</protein>
<evidence type="ECO:0000256" key="1">
    <source>
        <dbReference type="SAM" id="MobiDB-lite"/>
    </source>
</evidence>
<feature type="region of interest" description="Disordered" evidence="1">
    <location>
        <begin position="58"/>
        <end position="96"/>
    </location>
</feature>
<comment type="caution">
    <text evidence="2">The sequence shown here is derived from an EMBL/GenBank/DDBJ whole genome shotgun (WGS) entry which is preliminary data.</text>
</comment>
<reference evidence="2" key="1">
    <citation type="submission" date="2023-07" db="EMBL/GenBank/DDBJ databases">
        <title>Chromosome-level Genome Assembly of Striped Snakehead (Channa striata).</title>
        <authorList>
            <person name="Liu H."/>
        </authorList>
    </citation>
    <scope>NUCLEOTIDE SEQUENCE</scope>
    <source>
        <strain evidence="2">Gz</strain>
        <tissue evidence="2">Muscle</tissue>
    </source>
</reference>
<organism evidence="2 3">
    <name type="scientific">Channa striata</name>
    <name type="common">Snakehead murrel</name>
    <name type="synonym">Ophicephalus striatus</name>
    <dbReference type="NCBI Taxonomy" id="64152"/>
    <lineage>
        <taxon>Eukaryota</taxon>
        <taxon>Metazoa</taxon>
        <taxon>Chordata</taxon>
        <taxon>Craniata</taxon>
        <taxon>Vertebrata</taxon>
        <taxon>Euteleostomi</taxon>
        <taxon>Actinopterygii</taxon>
        <taxon>Neopterygii</taxon>
        <taxon>Teleostei</taxon>
        <taxon>Neoteleostei</taxon>
        <taxon>Acanthomorphata</taxon>
        <taxon>Anabantaria</taxon>
        <taxon>Anabantiformes</taxon>
        <taxon>Channoidei</taxon>
        <taxon>Channidae</taxon>
        <taxon>Channa</taxon>
    </lineage>
</organism>
<proteinExistence type="predicted"/>
<sequence length="117" mass="13240">MPRQTLCRITSSELLLFYELAHVKEQWTALKLGIDPLRVGLGPGASFQRLPALRKFRPERRSEDFESGQSLRSTQQLLPEPVCDTPGRADREPLTRPEATVFSRSLADTDMTNCLIL</sequence>
<evidence type="ECO:0000313" key="3">
    <source>
        <dbReference type="Proteomes" id="UP001187415"/>
    </source>
</evidence>
<feature type="compositionally biased region" description="Polar residues" evidence="1">
    <location>
        <begin position="67"/>
        <end position="77"/>
    </location>
</feature>
<evidence type="ECO:0000313" key="2">
    <source>
        <dbReference type="EMBL" id="KAK2830536.1"/>
    </source>
</evidence>
<gene>
    <name evidence="2" type="ORF">Q5P01_018467</name>
</gene>
<accession>A0AA88M4P8</accession>
<dbReference type="Proteomes" id="UP001187415">
    <property type="component" value="Unassembled WGS sequence"/>
</dbReference>
<name>A0AA88M4P8_CHASR</name>